<proteinExistence type="predicted"/>
<dbReference type="Proteomes" id="UP000308349">
    <property type="component" value="Unassembled WGS sequence"/>
</dbReference>
<evidence type="ECO:0000313" key="1">
    <source>
        <dbReference type="EMBL" id="TLG14895.1"/>
    </source>
</evidence>
<dbReference type="EMBL" id="VBUU01000004">
    <property type="protein sequence ID" value="TLG14895.1"/>
    <property type="molecule type" value="Genomic_DNA"/>
</dbReference>
<evidence type="ECO:0000313" key="2">
    <source>
        <dbReference type="Proteomes" id="UP000308349"/>
    </source>
</evidence>
<dbReference type="RefSeq" id="WP_138455502.1">
    <property type="nucleotide sequence ID" value="NZ_VBUU01000004.1"/>
</dbReference>
<protein>
    <submittedName>
        <fullName evidence="1">Uncharacterized protein</fullName>
    </submittedName>
</protein>
<dbReference type="AlphaFoldDB" id="A0A5R8PHE7"/>
<sequence length="73" mass="8092">MSSERSIWQVRVTFQGTEEQADGLAASISEMLCPHDEEHPLSECPMPGNVRTLDESALSTKEIEIFNALLEEG</sequence>
<gene>
    <name evidence="1" type="ORF">FEK35_07045</name>
</gene>
<name>A0A5R8PHE7_9NOCA</name>
<accession>A0A5R8PHE7</accession>
<reference evidence="1 2" key="1">
    <citation type="submission" date="2019-05" db="EMBL/GenBank/DDBJ databases">
        <title>Genomes sequences of two Nocardia cyriacigeorgica environmental isolates, type strains Nocardia asteroides ATCC 19247 and Nocardia cyriacigeorgica DSM 44484.</title>
        <authorList>
            <person name="Vautrin F."/>
            <person name="Bergeron E."/>
            <person name="Dubost A."/>
            <person name="Abrouk D."/>
            <person name="Rodriguez Nava V."/>
            <person name="Pujic P."/>
        </authorList>
    </citation>
    <scope>NUCLEOTIDE SEQUENCE [LARGE SCALE GENOMIC DNA]</scope>
    <source>
        <strain evidence="1 2">EML 1456</strain>
    </source>
</reference>
<comment type="caution">
    <text evidence="1">The sequence shown here is derived from an EMBL/GenBank/DDBJ whole genome shotgun (WGS) entry which is preliminary data.</text>
</comment>
<organism evidence="1 2">
    <name type="scientific">Nocardia cyriacigeorgica</name>
    <dbReference type="NCBI Taxonomy" id="135487"/>
    <lineage>
        <taxon>Bacteria</taxon>
        <taxon>Bacillati</taxon>
        <taxon>Actinomycetota</taxon>
        <taxon>Actinomycetes</taxon>
        <taxon>Mycobacteriales</taxon>
        <taxon>Nocardiaceae</taxon>
        <taxon>Nocardia</taxon>
    </lineage>
</organism>